<keyword evidence="7 12" id="KW-0694">RNA-binding</keyword>
<sequence>MNIRTLGLDLGTNSLGWALIETKGEPGETSEGRVVDIGTRIFSAADMAGRDAKSKESLAVARRQARTMRRQRDRRLKRKKRLLKQLSDFDLMPKSKAERDKLIRDTDDGKGGDLSESVLALRAKALDEPLTPYQLGRVLFQMNQRRGFKSNRKTDGRDNEAGKIASGVSRLQHAMAAEGARTYGEFLYKRRQAGKSVRTRLRPVSEFSSDPELKGDGYEFYPDRSELETEFKAIMEVQAGHHSELLAPNKVDALRETILYQRDLVQPKVGKCSYNPDEQRLPKAHPLFQAFRLYKEVNELAVIGEDQNPVKLTPEQRDILILKLKSAKTAGFPALRKLLKLGPEYRFNKETDNRTKLEGDVIAAALSRKDCFGPAWSEKSIDEQWSIIERLREESDPQTLHAWLRNDYGLDDGRADAVMKVQLPEGYGRLGPSALANLLDALKHDTDEDGKVITEAAAAIKVYGRTNAEDDPDREARRTLPKYQEILTRHIPPGEGSVSAPPDDKDPAYDRHMGRITNPTVHIALNQLRRVVNAIIRKHGRPDRIAIELGRELKLTDKQREEVNRAIGKNTRDAEERSKKLEELGQPDTGYNRLRLKLWEELNPDQPLNRVCIYSGEPITIGDVFTAEVDVDHILPYSRTLDDSQANRLLCKARANRVKRNRAPSEVTEWDGVYDDILARAGNLPRNKQWRFARNAMDRFADEEGFAARQLTDMQYLSRIALSYLAALYPAGQADIDGVLRRHNRVRALPGRMTEMLRRKWGLNEILPDHNYTEAVKPKNRKDHRHHSIDAFVIACTSRSMIQKIASASEEIEAQGTEKVLSKIPDPWPGFRDELRERVQASVVSHKPDHGTVSRKGYAEGKGQTAGQLHNDTAYGFTGEKDDKGNDLVVRRVPITEIKKAADIFRIRCNSHGHSELHDRLWQATRDLEGKAFEKAILDFAGTDAKFRGIRHVRIVEPLKTIPIRDKAGRAYKGYKGDSNFRYDVWRLPNGKWVAEVVSTFDAHQPGWASSVRAEHPTAKKLISLHQNDMVAVERDGRRVICRVVKFGANGQITLAEHSEAGALKSRDANGADPFKYISPTAGGLKKLKARQVRIDEIGQVQDPGPRE</sequence>
<dbReference type="EMBL" id="JAPJZH010000013">
    <property type="protein sequence ID" value="MDA4847543.1"/>
    <property type="molecule type" value="Genomic_DNA"/>
</dbReference>
<evidence type="ECO:0000256" key="12">
    <source>
        <dbReference type="HAMAP-Rule" id="MF_01480"/>
    </source>
</evidence>
<dbReference type="Gene3D" id="3.30.420.10">
    <property type="entry name" value="Ribonuclease H-like superfamily/Ribonuclease H"/>
    <property type="match status" value="3"/>
</dbReference>
<dbReference type="Proteomes" id="UP001148313">
    <property type="component" value="Unassembled WGS sequence"/>
</dbReference>
<keyword evidence="16" id="KW-1185">Reference proteome</keyword>
<gene>
    <name evidence="12 15" type="primary">cas9</name>
    <name evidence="15" type="ORF">OOZ53_19435</name>
</gene>
<comment type="domain">
    <text evidence="12">Has 2 endonuclease domains. The discontinuous RuvC-like domain cleaves the target DNA noncomplementary to crRNA while the HNH nuclease domain cleaves the target DNA complementary to crRNA.</text>
</comment>
<evidence type="ECO:0000256" key="9">
    <source>
        <dbReference type="ARBA" id="ARBA00023125"/>
    </source>
</evidence>
<comment type="similarity">
    <text evidence="12">Belongs to the CRISPR-associated Cas9 family.</text>
</comment>
<evidence type="ECO:0000313" key="15">
    <source>
        <dbReference type="EMBL" id="MDA4847543.1"/>
    </source>
</evidence>
<feature type="binding site" evidence="12">
    <location>
        <position position="9"/>
    </location>
    <ligand>
        <name>Mg(2+)</name>
        <dbReference type="ChEBI" id="CHEBI:18420"/>
        <label>2</label>
    </ligand>
</feature>
<organism evidence="15 16">
    <name type="scientific">Hoeflea poritis</name>
    <dbReference type="NCBI Taxonomy" id="2993659"/>
    <lineage>
        <taxon>Bacteria</taxon>
        <taxon>Pseudomonadati</taxon>
        <taxon>Pseudomonadota</taxon>
        <taxon>Alphaproteobacteria</taxon>
        <taxon>Hyphomicrobiales</taxon>
        <taxon>Rhizobiaceae</taxon>
        <taxon>Hoeflea</taxon>
    </lineage>
</organism>
<keyword evidence="9 12" id="KW-0238">DNA-binding</keyword>
<reference evidence="15" key="1">
    <citation type="submission" date="2022-11" db="EMBL/GenBank/DDBJ databases">
        <title>Hoeflea poritis sp. nov., isolated from scleractinian coral Porites lutea.</title>
        <authorList>
            <person name="Zhang G."/>
            <person name="Wei Q."/>
            <person name="Cai L."/>
        </authorList>
    </citation>
    <scope>NUCLEOTIDE SEQUENCE</scope>
    <source>
        <strain evidence="15">E7-10</strain>
    </source>
</reference>
<evidence type="ECO:0000313" key="16">
    <source>
        <dbReference type="Proteomes" id="UP001148313"/>
    </source>
</evidence>
<evidence type="ECO:0000256" key="2">
    <source>
        <dbReference type="ARBA" id="ARBA00022722"/>
    </source>
</evidence>
<dbReference type="NCBIfam" id="TIGR01865">
    <property type="entry name" value="cas_Csn1"/>
    <property type="match status" value="1"/>
</dbReference>
<dbReference type="PROSITE" id="PS51749">
    <property type="entry name" value="HNH_CAS9"/>
    <property type="match status" value="1"/>
</dbReference>
<evidence type="ECO:0000256" key="6">
    <source>
        <dbReference type="ARBA" id="ARBA00022842"/>
    </source>
</evidence>
<feature type="active site" description="For RuvC-like nuclease domain" evidence="12">
    <location>
        <position position="9"/>
    </location>
</feature>
<dbReference type="EC" id="3.1.-.-" evidence="12"/>
<feature type="active site" description="Proton acceptor for HNH nuclease domain" evidence="12">
    <location>
        <position position="633"/>
    </location>
</feature>
<evidence type="ECO:0000259" key="14">
    <source>
        <dbReference type="PROSITE" id="PS51749"/>
    </source>
</evidence>
<dbReference type="InterPro" id="IPR033114">
    <property type="entry name" value="HNH_CAS9"/>
</dbReference>
<keyword evidence="4 12" id="KW-0255">Endonuclease</keyword>
<comment type="function">
    <text evidence="12">CRISPR (clustered regularly interspaced short palindromic repeat) is an adaptive immune system that provides protection against mobile genetic elements (viruses, transposable elements and conjugative plasmids). CRISPR clusters contain spacers, sequences complementary to antecedent mobile elements, and target invading nucleic acids. CRISPR clusters are transcribed and processed into CRISPR RNA (crRNA). In type II CRISPR systems correct processing of pre-crRNA requires a trans-encoded small RNA (tracrRNA), endogenous ribonuclease 3 (rnc) and this protein. The tracrRNA serves as a guide for ribonuclease 3-aided processing of pre-crRNA. Subsequently Cas9/crRNA/tracrRNA endonucleolytically cleaves linear or circular dsDNA target complementary to the spacer; Cas9 is inactive in the absence of the 2 guide RNAs (gRNA). Cas9 recognizes the protospacer adjacent motif (PAM) in the CRISPR repeat sequences to help distinguish self versus nonself, as targets within the bacterial CRISPR locus do not have PAMs. PAM recognition is also required for catalytic activity.</text>
</comment>
<dbReference type="InterPro" id="IPR003615">
    <property type="entry name" value="HNH_nuc"/>
</dbReference>
<dbReference type="Pfam" id="PF18541">
    <property type="entry name" value="RuvC_III"/>
    <property type="match status" value="1"/>
</dbReference>
<evidence type="ECO:0000256" key="5">
    <source>
        <dbReference type="ARBA" id="ARBA00022801"/>
    </source>
</evidence>
<feature type="domain" description="HNH Cas9-type" evidence="14">
    <location>
        <begin position="556"/>
        <end position="711"/>
    </location>
</feature>
<dbReference type="Pfam" id="PF13395">
    <property type="entry name" value="HNH_4"/>
    <property type="match status" value="1"/>
</dbReference>
<keyword evidence="2 12" id="KW-0540">Nuclease</keyword>
<feature type="binding site" evidence="12">
    <location>
        <position position="552"/>
    </location>
    <ligand>
        <name>Mg(2+)</name>
        <dbReference type="ChEBI" id="CHEBI:18420"/>
        <label>1</label>
    </ligand>
</feature>
<evidence type="ECO:0000256" key="11">
    <source>
        <dbReference type="ARBA" id="ARBA00046380"/>
    </source>
</evidence>
<dbReference type="HAMAP" id="MF_01480">
    <property type="entry name" value="Cas9"/>
    <property type="match status" value="1"/>
</dbReference>
<evidence type="ECO:0000256" key="7">
    <source>
        <dbReference type="ARBA" id="ARBA00022884"/>
    </source>
</evidence>
<dbReference type="GO" id="GO:0004519">
    <property type="term" value="F:endonuclease activity"/>
    <property type="evidence" value="ECO:0007669"/>
    <property type="project" value="UniProtKB-KW"/>
</dbReference>
<keyword evidence="5 12" id="KW-0378">Hydrolase</keyword>
<dbReference type="InterPro" id="IPR028629">
    <property type="entry name" value="Cas9"/>
</dbReference>
<evidence type="ECO:0000256" key="10">
    <source>
        <dbReference type="ARBA" id="ARBA00023211"/>
    </source>
</evidence>
<protein>
    <recommendedName>
        <fullName evidence="12">CRISPR-associated endonuclease Cas9</fullName>
        <ecNumber evidence="12">3.1.-.-</ecNumber>
    </recommendedName>
</protein>
<feature type="binding site" evidence="12">
    <location>
        <position position="9"/>
    </location>
    <ligand>
        <name>Mg(2+)</name>
        <dbReference type="ChEBI" id="CHEBI:18420"/>
        <label>1</label>
    </ligand>
</feature>
<comment type="caution">
    <text evidence="15">The sequence shown here is derived from an EMBL/GenBank/DDBJ whole genome shotgun (WGS) entry which is preliminary data.</text>
</comment>
<proteinExistence type="inferred from homology"/>
<evidence type="ECO:0000256" key="3">
    <source>
        <dbReference type="ARBA" id="ARBA00022723"/>
    </source>
</evidence>
<evidence type="ECO:0000256" key="13">
    <source>
        <dbReference type="SAM" id="MobiDB-lite"/>
    </source>
</evidence>
<evidence type="ECO:0000256" key="4">
    <source>
        <dbReference type="ARBA" id="ARBA00022759"/>
    </source>
</evidence>
<accession>A0ABT4VS66</accession>
<comment type="cofactor">
    <cofactor evidence="1 12">
        <name>Mg(2+)</name>
        <dbReference type="ChEBI" id="CHEBI:18420"/>
    </cofactor>
</comment>
<comment type="subunit">
    <text evidence="11 12">Monomer. Binds crRNA and tracrRNA.</text>
</comment>
<feature type="binding site" evidence="12">
    <location>
        <position position="548"/>
    </location>
    <ligand>
        <name>Mg(2+)</name>
        <dbReference type="ChEBI" id="CHEBI:18420"/>
        <label>1</label>
    </ligand>
</feature>
<keyword evidence="8 12" id="KW-0051">Antiviral defense</keyword>
<dbReference type="RefSeq" id="WP_271091370.1">
    <property type="nucleotide sequence ID" value="NZ_JAPJZH010000013.1"/>
</dbReference>
<feature type="binding site" evidence="12">
    <location>
        <position position="787"/>
    </location>
    <ligand>
        <name>Mg(2+)</name>
        <dbReference type="ChEBI" id="CHEBI:18420"/>
        <label>2</label>
    </ligand>
</feature>
<evidence type="ECO:0000256" key="1">
    <source>
        <dbReference type="ARBA" id="ARBA00001946"/>
    </source>
</evidence>
<dbReference type="InterPro" id="IPR036397">
    <property type="entry name" value="RNaseH_sf"/>
</dbReference>
<evidence type="ECO:0000256" key="8">
    <source>
        <dbReference type="ARBA" id="ARBA00023118"/>
    </source>
</evidence>
<keyword evidence="6 12" id="KW-0460">Magnesium</keyword>
<keyword evidence="10" id="KW-0464">Manganese</keyword>
<feature type="binding site" evidence="12">
    <location>
        <position position="552"/>
    </location>
    <ligand>
        <name>Mg(2+)</name>
        <dbReference type="ChEBI" id="CHEBI:18420"/>
        <label>2</label>
    </ligand>
</feature>
<dbReference type="InterPro" id="IPR041383">
    <property type="entry name" value="RuvC_III"/>
</dbReference>
<name>A0ABT4VS66_9HYPH</name>
<keyword evidence="3 12" id="KW-0479">Metal-binding</keyword>
<feature type="region of interest" description="Disordered" evidence="13">
    <location>
        <begin position="843"/>
        <end position="869"/>
    </location>
</feature>